<sequence>GCFVNGTNETHTICHCYHLTSFAVLMQHSPDTFASQHQFALGLITYIGISISLLALSLALLTFSTFTFLKSSRNFAHINLTLSLILAEVIFLVGIDKTQYYIPCRVIAVLLHYLFLVVFCWMAAEGIILYIMLVRVFPS</sequence>
<dbReference type="PANTHER" id="PTHR12011:SF471">
    <property type="entry name" value="G-PROTEIN COUPLED RECEPTORS FAMILY 2 PROFILE 2 DOMAIN-CONTAINING PROTEIN"/>
    <property type="match status" value="1"/>
</dbReference>
<keyword evidence="3 6" id="KW-1133">Transmembrane helix</keyword>
<evidence type="ECO:0000256" key="5">
    <source>
        <dbReference type="ARBA" id="ARBA00023157"/>
    </source>
</evidence>
<evidence type="ECO:0000256" key="3">
    <source>
        <dbReference type="ARBA" id="ARBA00022989"/>
    </source>
</evidence>
<feature type="non-terminal residue" evidence="9">
    <location>
        <position position="1"/>
    </location>
</feature>
<protein>
    <submittedName>
        <fullName evidence="9">Uncharacterized protein</fullName>
    </submittedName>
</protein>
<dbReference type="PRINTS" id="PR00249">
    <property type="entry name" value="GPCRSECRETIN"/>
</dbReference>
<dbReference type="InterPro" id="IPR017981">
    <property type="entry name" value="GPCR_2-like_7TM"/>
</dbReference>
<dbReference type="Pfam" id="PF01825">
    <property type="entry name" value="GPS"/>
    <property type="match status" value="1"/>
</dbReference>
<evidence type="ECO:0000256" key="1">
    <source>
        <dbReference type="ARBA" id="ARBA00004141"/>
    </source>
</evidence>
<feature type="non-terminal residue" evidence="9">
    <location>
        <position position="139"/>
    </location>
</feature>
<keyword evidence="5" id="KW-1015">Disulfide bond</keyword>
<dbReference type="GO" id="GO:0007166">
    <property type="term" value="P:cell surface receptor signaling pathway"/>
    <property type="evidence" value="ECO:0007669"/>
    <property type="project" value="InterPro"/>
</dbReference>
<dbReference type="PROSITE" id="PS50261">
    <property type="entry name" value="G_PROTEIN_RECEP_F2_4"/>
    <property type="match status" value="1"/>
</dbReference>
<proteinExistence type="predicted"/>
<feature type="transmembrane region" description="Helical" evidence="6">
    <location>
        <begin position="39"/>
        <end position="63"/>
    </location>
</feature>
<keyword evidence="2 6" id="KW-0812">Transmembrane</keyword>
<feature type="transmembrane region" description="Helical" evidence="6">
    <location>
        <begin position="75"/>
        <end position="95"/>
    </location>
</feature>
<dbReference type="eggNOG" id="KOG4193">
    <property type="taxonomic scope" value="Eukaryota"/>
</dbReference>
<keyword evidence="4 6" id="KW-0472">Membrane</keyword>
<dbReference type="InterPro" id="IPR057244">
    <property type="entry name" value="GAIN_B"/>
</dbReference>
<dbReference type="AlphaFoldDB" id="A7RQT7"/>
<dbReference type="MEROPS" id="P02.007"/>
<dbReference type="PROSITE" id="PS50221">
    <property type="entry name" value="GAIN_B"/>
    <property type="match status" value="1"/>
</dbReference>
<dbReference type="GO" id="GO:0016020">
    <property type="term" value="C:membrane"/>
    <property type="evidence" value="ECO:0007669"/>
    <property type="project" value="UniProtKB-SubCell"/>
</dbReference>
<evidence type="ECO:0000259" key="7">
    <source>
        <dbReference type="PROSITE" id="PS50221"/>
    </source>
</evidence>
<name>A7RQT7_NEMVE</name>
<dbReference type="STRING" id="45351.A7RQT7"/>
<keyword evidence="10" id="KW-1185">Reference proteome</keyword>
<dbReference type="EMBL" id="DS469529">
    <property type="protein sequence ID" value="EDO46224.1"/>
    <property type="molecule type" value="Genomic_DNA"/>
</dbReference>
<dbReference type="GO" id="GO:0004930">
    <property type="term" value="F:G protein-coupled receptor activity"/>
    <property type="evidence" value="ECO:0007669"/>
    <property type="project" value="InterPro"/>
</dbReference>
<dbReference type="Gene3D" id="1.20.1070.10">
    <property type="entry name" value="Rhodopsin 7-helix transmembrane proteins"/>
    <property type="match status" value="1"/>
</dbReference>
<gene>
    <name evidence="9" type="ORF">NEMVEDRAFT_v1g90006</name>
</gene>
<dbReference type="PhylomeDB" id="A7RQT7"/>
<evidence type="ECO:0000256" key="6">
    <source>
        <dbReference type="SAM" id="Phobius"/>
    </source>
</evidence>
<dbReference type="InParanoid" id="A7RQT7"/>
<reference evidence="9 10" key="1">
    <citation type="journal article" date="2007" name="Science">
        <title>Sea anemone genome reveals ancestral eumetazoan gene repertoire and genomic organization.</title>
        <authorList>
            <person name="Putnam N.H."/>
            <person name="Srivastava M."/>
            <person name="Hellsten U."/>
            <person name="Dirks B."/>
            <person name="Chapman J."/>
            <person name="Salamov A."/>
            <person name="Terry A."/>
            <person name="Shapiro H."/>
            <person name="Lindquist E."/>
            <person name="Kapitonov V.V."/>
            <person name="Jurka J."/>
            <person name="Genikhovich G."/>
            <person name="Grigoriev I.V."/>
            <person name="Lucas S.M."/>
            <person name="Steele R.E."/>
            <person name="Finnerty J.R."/>
            <person name="Technau U."/>
            <person name="Martindale M.Q."/>
            <person name="Rokhsar D.S."/>
        </authorList>
    </citation>
    <scope>NUCLEOTIDE SEQUENCE [LARGE SCALE GENOMIC DNA]</scope>
    <source>
        <strain evidence="10">CH2 X CH6</strain>
    </source>
</reference>
<feature type="domain" description="G-protein coupled receptors family 2 profile 2" evidence="8">
    <location>
        <begin position="41"/>
        <end position="139"/>
    </location>
</feature>
<feature type="transmembrane region" description="Helical" evidence="6">
    <location>
        <begin position="107"/>
        <end position="133"/>
    </location>
</feature>
<evidence type="ECO:0000313" key="9">
    <source>
        <dbReference type="EMBL" id="EDO46224.1"/>
    </source>
</evidence>
<dbReference type="OMA" id="GWPMIVV"/>
<feature type="domain" description="GAIN-B" evidence="7">
    <location>
        <begin position="1"/>
        <end position="32"/>
    </location>
</feature>
<dbReference type="HOGENOM" id="CLU_002753_3_4_1"/>
<evidence type="ECO:0000313" key="10">
    <source>
        <dbReference type="Proteomes" id="UP000001593"/>
    </source>
</evidence>
<dbReference type="PANTHER" id="PTHR12011">
    <property type="entry name" value="ADHESION G-PROTEIN COUPLED RECEPTOR"/>
    <property type="match status" value="1"/>
</dbReference>
<evidence type="ECO:0000256" key="4">
    <source>
        <dbReference type="ARBA" id="ARBA00023136"/>
    </source>
</evidence>
<dbReference type="Proteomes" id="UP000001593">
    <property type="component" value="Unassembled WGS sequence"/>
</dbReference>
<accession>A7RQT7</accession>
<dbReference type="InterPro" id="IPR000832">
    <property type="entry name" value="GPCR_2_secretin-like"/>
</dbReference>
<evidence type="ECO:0000259" key="8">
    <source>
        <dbReference type="PROSITE" id="PS50261"/>
    </source>
</evidence>
<dbReference type="Pfam" id="PF00002">
    <property type="entry name" value="7tm_2"/>
    <property type="match status" value="1"/>
</dbReference>
<comment type="subcellular location">
    <subcellularLocation>
        <location evidence="1">Membrane</location>
        <topology evidence="1">Multi-pass membrane protein</topology>
    </subcellularLocation>
</comment>
<organism evidence="9 10">
    <name type="scientific">Nematostella vectensis</name>
    <name type="common">Starlet sea anemone</name>
    <dbReference type="NCBI Taxonomy" id="45351"/>
    <lineage>
        <taxon>Eukaryota</taxon>
        <taxon>Metazoa</taxon>
        <taxon>Cnidaria</taxon>
        <taxon>Anthozoa</taxon>
        <taxon>Hexacorallia</taxon>
        <taxon>Actiniaria</taxon>
        <taxon>Edwardsiidae</taxon>
        <taxon>Nematostella</taxon>
    </lineage>
</organism>
<evidence type="ECO:0000256" key="2">
    <source>
        <dbReference type="ARBA" id="ARBA00022692"/>
    </source>
</evidence>
<dbReference type="InterPro" id="IPR000203">
    <property type="entry name" value="GPS"/>
</dbReference>